<dbReference type="PANTHER" id="PTHR13994">
    <property type="entry name" value="NUDIX HYDROLASE RELATED"/>
    <property type="match status" value="1"/>
</dbReference>
<organism evidence="5 6">
    <name type="scientific">Nezara viridula</name>
    <name type="common">Southern green stink bug</name>
    <name type="synonym">Cimex viridulus</name>
    <dbReference type="NCBI Taxonomy" id="85310"/>
    <lineage>
        <taxon>Eukaryota</taxon>
        <taxon>Metazoa</taxon>
        <taxon>Ecdysozoa</taxon>
        <taxon>Arthropoda</taxon>
        <taxon>Hexapoda</taxon>
        <taxon>Insecta</taxon>
        <taxon>Pterygota</taxon>
        <taxon>Neoptera</taxon>
        <taxon>Paraneoptera</taxon>
        <taxon>Hemiptera</taxon>
        <taxon>Heteroptera</taxon>
        <taxon>Panheteroptera</taxon>
        <taxon>Pentatomomorpha</taxon>
        <taxon>Pentatomoidea</taxon>
        <taxon>Pentatomidae</taxon>
        <taxon>Pentatominae</taxon>
        <taxon>Nezara</taxon>
    </lineage>
</organism>
<evidence type="ECO:0000256" key="1">
    <source>
        <dbReference type="ARBA" id="ARBA00005582"/>
    </source>
</evidence>
<keyword evidence="2 3" id="KW-0378">Hydrolase</keyword>
<protein>
    <recommendedName>
        <fullName evidence="4">Nudix hydrolase domain-containing protein</fullName>
    </recommendedName>
</protein>
<evidence type="ECO:0000313" key="6">
    <source>
        <dbReference type="Proteomes" id="UP001152798"/>
    </source>
</evidence>
<accession>A0A9P0E9H9</accession>
<dbReference type="InterPro" id="IPR020476">
    <property type="entry name" value="Nudix_hydrolase"/>
</dbReference>
<dbReference type="GO" id="GO:0047631">
    <property type="term" value="F:ADP-ribose diphosphatase activity"/>
    <property type="evidence" value="ECO:0007669"/>
    <property type="project" value="TreeGrafter"/>
</dbReference>
<evidence type="ECO:0000256" key="3">
    <source>
        <dbReference type="RuleBase" id="RU003476"/>
    </source>
</evidence>
<comment type="similarity">
    <text evidence="1 3">Belongs to the Nudix hydrolase family.</text>
</comment>
<dbReference type="InterPro" id="IPR020084">
    <property type="entry name" value="NUDIX_hydrolase_CS"/>
</dbReference>
<dbReference type="FunFam" id="3.90.79.10:FF:000015">
    <property type="entry name" value="Nudix hydrolase 8"/>
    <property type="match status" value="1"/>
</dbReference>
<feature type="domain" description="Nudix hydrolase" evidence="4">
    <location>
        <begin position="97"/>
        <end position="226"/>
    </location>
</feature>
<dbReference type="AlphaFoldDB" id="A0A9P0E9H9"/>
<dbReference type="Gene3D" id="3.90.79.10">
    <property type="entry name" value="Nucleoside Triphosphate Pyrophosphohydrolase"/>
    <property type="match status" value="1"/>
</dbReference>
<dbReference type="GO" id="GO:0051287">
    <property type="term" value="F:NAD binding"/>
    <property type="evidence" value="ECO:0007669"/>
    <property type="project" value="TreeGrafter"/>
</dbReference>
<dbReference type="PRINTS" id="PR00502">
    <property type="entry name" value="NUDIXFAMILY"/>
</dbReference>
<proteinExistence type="inferred from homology"/>
<dbReference type="PROSITE" id="PS51462">
    <property type="entry name" value="NUDIX"/>
    <property type="match status" value="1"/>
</dbReference>
<name>A0A9P0E9H9_NEZVI</name>
<dbReference type="Gene3D" id="3.40.630.30">
    <property type="match status" value="1"/>
</dbReference>
<dbReference type="PRINTS" id="PR01356">
    <property type="entry name" value="GFGPROTEIN"/>
</dbReference>
<dbReference type="GO" id="GO:0035529">
    <property type="term" value="F:NADH pyrophosphatase activity"/>
    <property type="evidence" value="ECO:0007669"/>
    <property type="project" value="TreeGrafter"/>
</dbReference>
<keyword evidence="6" id="KW-1185">Reference proteome</keyword>
<dbReference type="EMBL" id="OV725077">
    <property type="protein sequence ID" value="CAH1389826.1"/>
    <property type="molecule type" value="Genomic_DNA"/>
</dbReference>
<dbReference type="InterPro" id="IPR003293">
    <property type="entry name" value="Nudix_hydrolase6-like"/>
</dbReference>
<reference evidence="5" key="1">
    <citation type="submission" date="2022-01" db="EMBL/GenBank/DDBJ databases">
        <authorList>
            <person name="King R."/>
        </authorList>
    </citation>
    <scope>NUCLEOTIDE SEQUENCE</scope>
</reference>
<dbReference type="SUPFAM" id="SSF55811">
    <property type="entry name" value="Nudix"/>
    <property type="match status" value="1"/>
</dbReference>
<evidence type="ECO:0000313" key="5">
    <source>
        <dbReference type="EMBL" id="CAH1389826.1"/>
    </source>
</evidence>
<dbReference type="CDD" id="cd04670">
    <property type="entry name" value="NUDIX_ASFGF2_Nudt6"/>
    <property type="match status" value="1"/>
</dbReference>
<gene>
    <name evidence="5" type="ORF">NEZAVI_LOCUS1132</name>
</gene>
<dbReference type="PANTHER" id="PTHR13994:SF13">
    <property type="entry name" value="FI03680P"/>
    <property type="match status" value="1"/>
</dbReference>
<dbReference type="InterPro" id="IPR040618">
    <property type="entry name" value="Pre-Nudix"/>
</dbReference>
<evidence type="ECO:0000256" key="2">
    <source>
        <dbReference type="ARBA" id="ARBA00022801"/>
    </source>
</evidence>
<evidence type="ECO:0000259" key="4">
    <source>
        <dbReference type="PROSITE" id="PS51462"/>
    </source>
</evidence>
<dbReference type="InterPro" id="IPR015797">
    <property type="entry name" value="NUDIX_hydrolase-like_dom_sf"/>
</dbReference>
<dbReference type="Pfam" id="PF18290">
    <property type="entry name" value="Nudix_hydro"/>
    <property type="match status" value="1"/>
</dbReference>
<dbReference type="OrthoDB" id="447842at2759"/>
<dbReference type="PROSITE" id="PS00893">
    <property type="entry name" value="NUDIX_BOX"/>
    <property type="match status" value="1"/>
</dbReference>
<dbReference type="InterPro" id="IPR000086">
    <property type="entry name" value="NUDIX_hydrolase_dom"/>
</dbReference>
<dbReference type="Pfam" id="PF00293">
    <property type="entry name" value="NUDIX"/>
    <property type="match status" value="1"/>
</dbReference>
<dbReference type="Proteomes" id="UP001152798">
    <property type="component" value="Chromosome 1"/>
</dbReference>
<sequence>MAVFQGTLDQHNGITVESVSNACNDIQDFAVKLEASLLQWEKERLRGVWFNVDISQIEWIPILSQKGFNIHHAKDNKVSLYLWLPKLESCKIPPYAHNMVGAGALVINDNNQILVVHERYRTVSFWKLPGGYVDPGEEIGEAAQREVLEETGIKTEFLSLLSVRHLPSAVFGCSDLYFVVRLKPLSYEITKQDDEVEDCQWMDINTFLSHPQVIDHVRNFVKQAILNEKEGIAMIRNKSEHPLTKKPQYIFTVHRVKDD</sequence>